<dbReference type="NCBIfam" id="TIGR00731">
    <property type="entry name" value="bL25_bact_ctc"/>
    <property type="match status" value="1"/>
</dbReference>
<evidence type="ECO:0000256" key="3">
    <source>
        <dbReference type="ARBA" id="ARBA00022980"/>
    </source>
</evidence>
<dbReference type="SUPFAM" id="SSF50715">
    <property type="entry name" value="Ribosomal protein L25-like"/>
    <property type="match status" value="1"/>
</dbReference>
<dbReference type="CDD" id="cd00495">
    <property type="entry name" value="Ribosomal_L25_TL5_CTC"/>
    <property type="match status" value="1"/>
</dbReference>
<dbReference type="InterPro" id="IPR037121">
    <property type="entry name" value="Ribosomal_bL25_C"/>
</dbReference>
<organism evidence="9 10">
    <name type="scientific">Psychroserpens algicola</name>
    <dbReference type="NCBI Taxonomy" id="1719034"/>
    <lineage>
        <taxon>Bacteria</taxon>
        <taxon>Pseudomonadati</taxon>
        <taxon>Bacteroidota</taxon>
        <taxon>Flavobacteriia</taxon>
        <taxon>Flavobacteriales</taxon>
        <taxon>Flavobacteriaceae</taxon>
        <taxon>Psychroserpens</taxon>
    </lineage>
</organism>
<keyword evidence="2 5" id="KW-0694">RNA-binding</keyword>
<gene>
    <name evidence="5" type="primary">rplY</name>
    <name evidence="5" type="synonym">ctc</name>
    <name evidence="9" type="ORF">MUY34_09950</name>
</gene>
<name>A0ABT0H9A5_9FLAO</name>
<dbReference type="EMBL" id="JALPQF010000009">
    <property type="protein sequence ID" value="MCK8480947.1"/>
    <property type="molecule type" value="Genomic_DNA"/>
</dbReference>
<dbReference type="Pfam" id="PF01386">
    <property type="entry name" value="Ribosomal_L25p"/>
    <property type="match status" value="1"/>
</dbReference>
<dbReference type="Pfam" id="PF14693">
    <property type="entry name" value="Ribosomal_TL5_C"/>
    <property type="match status" value="1"/>
</dbReference>
<dbReference type="GO" id="GO:0005840">
    <property type="term" value="C:ribosome"/>
    <property type="evidence" value="ECO:0007669"/>
    <property type="project" value="UniProtKB-KW"/>
</dbReference>
<keyword evidence="3 5" id="KW-0689">Ribosomal protein</keyword>
<keyword evidence="10" id="KW-1185">Reference proteome</keyword>
<feature type="compositionally biased region" description="Acidic residues" evidence="6">
    <location>
        <begin position="185"/>
        <end position="199"/>
    </location>
</feature>
<protein>
    <recommendedName>
        <fullName evidence="5">Large ribosomal subunit protein bL25</fullName>
    </recommendedName>
    <alternativeName>
        <fullName evidence="5">General stress protein CTC</fullName>
    </alternativeName>
</protein>
<evidence type="ECO:0000313" key="9">
    <source>
        <dbReference type="EMBL" id="MCK8480947.1"/>
    </source>
</evidence>
<dbReference type="Proteomes" id="UP001203687">
    <property type="component" value="Unassembled WGS sequence"/>
</dbReference>
<evidence type="ECO:0000256" key="6">
    <source>
        <dbReference type="SAM" id="MobiDB-lite"/>
    </source>
</evidence>
<evidence type="ECO:0000259" key="7">
    <source>
        <dbReference type="Pfam" id="PF01386"/>
    </source>
</evidence>
<evidence type="ECO:0000259" key="8">
    <source>
        <dbReference type="Pfam" id="PF14693"/>
    </source>
</evidence>
<feature type="domain" description="Large ribosomal subunit protein bL25 beta" evidence="8">
    <location>
        <begin position="99"/>
        <end position="180"/>
    </location>
</feature>
<evidence type="ECO:0000256" key="4">
    <source>
        <dbReference type="ARBA" id="ARBA00023274"/>
    </source>
</evidence>
<dbReference type="Gene3D" id="2.170.120.20">
    <property type="entry name" value="Ribosomal protein L25, beta domain"/>
    <property type="match status" value="1"/>
</dbReference>
<sequence length="219" mass="23986">MKSITINGSQRESVGKKSTKALRNAGQVPCVLYGGDQNVHFSAPELAFSKLVYTPNAHTVVIALDNGDTYDAVLQDIQFHPVTDRILHIDFYRLFEDKEIAMDIPVHIIGTSRGVLNGGVLRRNRRKLRVKALPKNLPDFLEADITPLKIGGKLYVTALEGEGYKLLHTDNTVVVQIKTARTAIVDDEDEDEDELEEGAETTATDGGDAPAAEGSETQE</sequence>
<keyword evidence="1 5" id="KW-0699">rRNA-binding</keyword>
<comment type="subunit">
    <text evidence="5">Part of the 50S ribosomal subunit; part of the 5S rRNA/L5/L18/L25 subcomplex. Contacts the 5S rRNA. Binds to the 5S rRNA independently of L5 and L18.</text>
</comment>
<evidence type="ECO:0000256" key="1">
    <source>
        <dbReference type="ARBA" id="ARBA00022730"/>
    </source>
</evidence>
<feature type="domain" description="Large ribosomal subunit protein bL25 L25" evidence="7">
    <location>
        <begin position="6"/>
        <end position="91"/>
    </location>
</feature>
<comment type="function">
    <text evidence="5">This is one of the proteins that binds to the 5S RNA in the ribosome where it forms part of the central protuberance.</text>
</comment>
<dbReference type="Gene3D" id="2.40.240.10">
    <property type="entry name" value="Ribosomal Protein L25, Chain P"/>
    <property type="match status" value="1"/>
</dbReference>
<comment type="caution">
    <text evidence="9">The sequence shown here is derived from an EMBL/GenBank/DDBJ whole genome shotgun (WGS) entry which is preliminary data.</text>
</comment>
<dbReference type="InterPro" id="IPR020930">
    <property type="entry name" value="Ribosomal_uL5_bac-type"/>
</dbReference>
<dbReference type="InterPro" id="IPR029751">
    <property type="entry name" value="Ribosomal_L25_dom"/>
</dbReference>
<dbReference type="HAMAP" id="MF_01334">
    <property type="entry name" value="Ribosomal_bL25_CTC"/>
    <property type="match status" value="1"/>
</dbReference>
<evidence type="ECO:0000256" key="5">
    <source>
        <dbReference type="HAMAP-Rule" id="MF_01334"/>
    </source>
</evidence>
<proteinExistence type="inferred from homology"/>
<dbReference type="PANTHER" id="PTHR33284">
    <property type="entry name" value="RIBOSOMAL PROTEIN L25/GLN-TRNA SYNTHETASE, ANTI-CODON-BINDING DOMAIN-CONTAINING PROTEIN"/>
    <property type="match status" value="1"/>
</dbReference>
<evidence type="ECO:0000256" key="2">
    <source>
        <dbReference type="ARBA" id="ARBA00022884"/>
    </source>
</evidence>
<dbReference type="NCBIfam" id="NF004132">
    <property type="entry name" value="PRK05618.2-2"/>
    <property type="match status" value="1"/>
</dbReference>
<accession>A0ABT0H9A5</accession>
<keyword evidence="4 5" id="KW-0687">Ribonucleoprotein</keyword>
<evidence type="ECO:0000313" key="10">
    <source>
        <dbReference type="Proteomes" id="UP001203687"/>
    </source>
</evidence>
<feature type="compositionally biased region" description="Low complexity" evidence="6">
    <location>
        <begin position="200"/>
        <end position="219"/>
    </location>
</feature>
<reference evidence="9" key="1">
    <citation type="submission" date="2022-04" db="EMBL/GenBank/DDBJ databases">
        <authorList>
            <person name="Ren T."/>
        </authorList>
    </citation>
    <scope>NUCLEOTIDE SEQUENCE</scope>
    <source>
        <strain evidence="9">F63249</strain>
    </source>
</reference>
<dbReference type="InterPro" id="IPR020056">
    <property type="entry name" value="Rbsml_bL25/Gln-tRNA_synth_N"/>
</dbReference>
<comment type="similarity">
    <text evidence="5">Belongs to the bacterial ribosomal protein bL25 family. CTC subfamily.</text>
</comment>
<dbReference type="RefSeq" id="WP_204344738.1">
    <property type="nucleotide sequence ID" value="NZ_JACNMJ010000001.1"/>
</dbReference>
<dbReference type="InterPro" id="IPR020057">
    <property type="entry name" value="Ribosomal_bL25_b-dom"/>
</dbReference>
<dbReference type="InterPro" id="IPR001021">
    <property type="entry name" value="Ribosomal_bL25_long"/>
</dbReference>
<feature type="region of interest" description="Disordered" evidence="6">
    <location>
        <begin position="185"/>
        <end position="219"/>
    </location>
</feature>
<dbReference type="InterPro" id="IPR011035">
    <property type="entry name" value="Ribosomal_bL25/Gln-tRNA_synth"/>
</dbReference>
<dbReference type="PANTHER" id="PTHR33284:SF1">
    <property type="entry name" value="RIBOSOMAL PROTEIN L25_GLN-TRNA SYNTHETASE, ANTI-CODON-BINDING DOMAIN-CONTAINING PROTEIN"/>
    <property type="match status" value="1"/>
</dbReference>